<dbReference type="RefSeq" id="WP_154532179.1">
    <property type="nucleotide sequence ID" value="NZ_VULX01000027.1"/>
</dbReference>
<feature type="transmembrane region" description="Helical" evidence="7">
    <location>
        <begin position="367"/>
        <end position="388"/>
    </location>
</feature>
<evidence type="ECO:0000256" key="5">
    <source>
        <dbReference type="ARBA" id="ARBA00022989"/>
    </source>
</evidence>
<evidence type="ECO:0000256" key="1">
    <source>
        <dbReference type="ARBA" id="ARBA00004651"/>
    </source>
</evidence>
<dbReference type="EMBL" id="VULX01000027">
    <property type="protein sequence ID" value="MSR92283.1"/>
    <property type="molecule type" value="Genomic_DNA"/>
</dbReference>
<feature type="transmembrane region" description="Helical" evidence="7">
    <location>
        <begin position="139"/>
        <end position="162"/>
    </location>
</feature>
<keyword evidence="3" id="KW-1003">Cell membrane</keyword>
<dbReference type="CDD" id="cd06173">
    <property type="entry name" value="MFS_MefA_like"/>
    <property type="match status" value="1"/>
</dbReference>
<accession>A0A7X2T2T1</accession>
<feature type="transmembrane region" description="Helical" evidence="7">
    <location>
        <begin position="168"/>
        <end position="189"/>
    </location>
</feature>
<evidence type="ECO:0000256" key="2">
    <source>
        <dbReference type="ARBA" id="ARBA00022448"/>
    </source>
</evidence>
<keyword evidence="6 7" id="KW-0472">Membrane</keyword>
<dbReference type="InterPro" id="IPR022324">
    <property type="entry name" value="Bacilysin_exporter_BacE_put"/>
</dbReference>
<protein>
    <submittedName>
        <fullName evidence="8">MFS transporter</fullName>
    </submittedName>
</protein>
<dbReference type="Pfam" id="PF07690">
    <property type="entry name" value="MFS_1"/>
    <property type="match status" value="1"/>
</dbReference>
<comment type="subcellular location">
    <subcellularLocation>
        <location evidence="1">Cell membrane</location>
        <topology evidence="1">Multi-pass membrane protein</topology>
    </subcellularLocation>
</comment>
<keyword evidence="5 7" id="KW-1133">Transmembrane helix</keyword>
<dbReference type="Proteomes" id="UP000460287">
    <property type="component" value="Unassembled WGS sequence"/>
</dbReference>
<feature type="transmembrane region" description="Helical" evidence="7">
    <location>
        <begin position="282"/>
        <end position="298"/>
    </location>
</feature>
<evidence type="ECO:0000256" key="7">
    <source>
        <dbReference type="SAM" id="Phobius"/>
    </source>
</evidence>
<evidence type="ECO:0000256" key="4">
    <source>
        <dbReference type="ARBA" id="ARBA00022692"/>
    </source>
</evidence>
<feature type="transmembrane region" description="Helical" evidence="7">
    <location>
        <begin position="253"/>
        <end position="270"/>
    </location>
</feature>
<evidence type="ECO:0000256" key="3">
    <source>
        <dbReference type="ARBA" id="ARBA00022475"/>
    </source>
</evidence>
<dbReference type="GO" id="GO:0005886">
    <property type="term" value="C:plasma membrane"/>
    <property type="evidence" value="ECO:0007669"/>
    <property type="project" value="UniProtKB-SubCell"/>
</dbReference>
<dbReference type="PRINTS" id="PR01988">
    <property type="entry name" value="EXPORTERBACE"/>
</dbReference>
<dbReference type="InterPro" id="IPR036259">
    <property type="entry name" value="MFS_trans_sf"/>
</dbReference>
<feature type="transmembrane region" description="Helical" evidence="7">
    <location>
        <begin position="43"/>
        <end position="64"/>
    </location>
</feature>
<keyword evidence="2" id="KW-0813">Transport</keyword>
<keyword evidence="4 7" id="KW-0812">Transmembrane</keyword>
<sequence length="398" mass="44722">MINLLQKYKGLRMLFLGGVISSVGDYLYDIALTLLVYDITGTIDSIAVMWISKGALRIFIQYFAGILTDKYNRRNIIAITNFLSVPCALIFLMISKETVWVAYIGTFLLQSLNDIDMCSEVAILPELVDKNDIAKANTLFFTAENIMMFISLALSGFLYKYIGADILFIINAVSFFLSGIFFMFIEYNHNSVNCEKQKLVLFDKGAIHEILRNHSCLIIILISLLFSALSRLYDVYNIDIADKILHIGSEGMIYFRYAMAVGSILVPIAIKLYKGKDIVKQYLLISFIIAVLFIFIPFSKYVALTLIIIGVMALMLAIQGVYVQTIIQQQVDNHYLGRVFASYKILLTLASLITVAVIPIINKCFSVNTVFASVGVFIAAVCFLIYCIDKYKSSVVVE</sequence>
<feature type="transmembrane region" description="Helical" evidence="7">
    <location>
        <begin position="335"/>
        <end position="361"/>
    </location>
</feature>
<comment type="caution">
    <text evidence="8">The sequence shown here is derived from an EMBL/GenBank/DDBJ whole genome shotgun (WGS) entry which is preliminary data.</text>
</comment>
<dbReference type="SUPFAM" id="SSF103473">
    <property type="entry name" value="MFS general substrate transporter"/>
    <property type="match status" value="1"/>
</dbReference>
<dbReference type="InterPro" id="IPR011701">
    <property type="entry name" value="MFS"/>
</dbReference>
<feature type="transmembrane region" description="Helical" evidence="7">
    <location>
        <begin position="12"/>
        <end position="37"/>
    </location>
</feature>
<proteinExistence type="predicted"/>
<reference evidence="8 9" key="1">
    <citation type="submission" date="2019-08" db="EMBL/GenBank/DDBJ databases">
        <title>In-depth cultivation of the pig gut microbiome towards novel bacterial diversity and tailored functional studies.</title>
        <authorList>
            <person name="Wylensek D."/>
            <person name="Hitch T.C.A."/>
            <person name="Clavel T."/>
        </authorList>
    </citation>
    <scope>NUCLEOTIDE SEQUENCE [LARGE SCALE GENOMIC DNA]</scope>
    <source>
        <strain evidence="8 9">WCA-383-APC-5B</strain>
    </source>
</reference>
<feature type="transmembrane region" description="Helical" evidence="7">
    <location>
        <begin position="210"/>
        <end position="233"/>
    </location>
</feature>
<dbReference type="PANTHER" id="PTHR43266:SF2">
    <property type="entry name" value="MAJOR FACILITATOR SUPERFAMILY (MFS) PROFILE DOMAIN-CONTAINING PROTEIN"/>
    <property type="match status" value="1"/>
</dbReference>
<dbReference type="AlphaFoldDB" id="A0A7X2T2T1"/>
<keyword evidence="9" id="KW-1185">Reference proteome</keyword>
<organism evidence="8 9">
    <name type="scientific">Inconstantimicrobium porci</name>
    <dbReference type="NCBI Taxonomy" id="2652291"/>
    <lineage>
        <taxon>Bacteria</taxon>
        <taxon>Bacillati</taxon>
        <taxon>Bacillota</taxon>
        <taxon>Clostridia</taxon>
        <taxon>Eubacteriales</taxon>
        <taxon>Clostridiaceae</taxon>
        <taxon>Inconstantimicrobium</taxon>
    </lineage>
</organism>
<dbReference type="GO" id="GO:0022857">
    <property type="term" value="F:transmembrane transporter activity"/>
    <property type="evidence" value="ECO:0007669"/>
    <property type="project" value="InterPro"/>
</dbReference>
<name>A0A7X2T2T1_9CLOT</name>
<evidence type="ECO:0000313" key="8">
    <source>
        <dbReference type="EMBL" id="MSR92283.1"/>
    </source>
</evidence>
<feature type="transmembrane region" description="Helical" evidence="7">
    <location>
        <begin position="76"/>
        <end position="94"/>
    </location>
</feature>
<dbReference type="PANTHER" id="PTHR43266">
    <property type="entry name" value="MACROLIDE-EFFLUX PROTEIN"/>
    <property type="match status" value="1"/>
</dbReference>
<evidence type="ECO:0000256" key="6">
    <source>
        <dbReference type="ARBA" id="ARBA00023136"/>
    </source>
</evidence>
<dbReference type="Gene3D" id="1.20.1250.20">
    <property type="entry name" value="MFS general substrate transporter like domains"/>
    <property type="match status" value="1"/>
</dbReference>
<gene>
    <name evidence="8" type="ORF">FYJ33_12995</name>
</gene>
<evidence type="ECO:0000313" key="9">
    <source>
        <dbReference type="Proteomes" id="UP000460287"/>
    </source>
</evidence>